<reference evidence="3" key="1">
    <citation type="journal article" date="2013" name="Nature">
        <title>Draft genome of the wheat A-genome progenitor Triticum urartu.</title>
        <authorList>
            <person name="Ling H.Q."/>
            <person name="Zhao S."/>
            <person name="Liu D."/>
            <person name="Wang J."/>
            <person name="Sun H."/>
            <person name="Zhang C."/>
            <person name="Fan H."/>
            <person name="Li D."/>
            <person name="Dong L."/>
            <person name="Tao Y."/>
            <person name="Gao C."/>
            <person name="Wu H."/>
            <person name="Li Y."/>
            <person name="Cui Y."/>
            <person name="Guo X."/>
            <person name="Zheng S."/>
            <person name="Wang B."/>
            <person name="Yu K."/>
            <person name="Liang Q."/>
            <person name="Yang W."/>
            <person name="Lou X."/>
            <person name="Chen J."/>
            <person name="Feng M."/>
            <person name="Jian J."/>
            <person name="Zhang X."/>
            <person name="Luo G."/>
            <person name="Jiang Y."/>
            <person name="Liu J."/>
            <person name="Wang Z."/>
            <person name="Sha Y."/>
            <person name="Zhang B."/>
            <person name="Wu H."/>
            <person name="Tang D."/>
            <person name="Shen Q."/>
            <person name="Xue P."/>
            <person name="Zou S."/>
            <person name="Wang X."/>
            <person name="Liu X."/>
            <person name="Wang F."/>
            <person name="Yang Y."/>
            <person name="An X."/>
            <person name="Dong Z."/>
            <person name="Zhang K."/>
            <person name="Zhang X."/>
            <person name="Luo M.C."/>
            <person name="Dvorak J."/>
            <person name="Tong Y."/>
            <person name="Wang J."/>
            <person name="Yang H."/>
            <person name="Li Z."/>
            <person name="Wang D."/>
            <person name="Zhang A."/>
            <person name="Wang J."/>
        </authorList>
    </citation>
    <scope>NUCLEOTIDE SEQUENCE</scope>
    <source>
        <strain evidence="3">cv. G1812</strain>
    </source>
</reference>
<proteinExistence type="predicted"/>
<dbReference type="AlphaFoldDB" id="A0A8R7PML0"/>
<reference evidence="2" key="2">
    <citation type="submission" date="2018-03" db="EMBL/GenBank/DDBJ databases">
        <title>The Triticum urartu genome reveals the dynamic nature of wheat genome evolution.</title>
        <authorList>
            <person name="Ling H."/>
            <person name="Ma B."/>
            <person name="Shi X."/>
            <person name="Liu H."/>
            <person name="Dong L."/>
            <person name="Sun H."/>
            <person name="Cao Y."/>
            <person name="Gao Q."/>
            <person name="Zheng S."/>
            <person name="Li Y."/>
            <person name="Yu Y."/>
            <person name="Du H."/>
            <person name="Qi M."/>
            <person name="Li Y."/>
            <person name="Yu H."/>
            <person name="Cui Y."/>
            <person name="Wang N."/>
            <person name="Chen C."/>
            <person name="Wu H."/>
            <person name="Zhao Y."/>
            <person name="Zhang J."/>
            <person name="Li Y."/>
            <person name="Zhou W."/>
            <person name="Zhang B."/>
            <person name="Hu W."/>
            <person name="Eijk M."/>
            <person name="Tang J."/>
            <person name="Witsenboer H."/>
            <person name="Zhao S."/>
            <person name="Li Z."/>
            <person name="Zhang A."/>
            <person name="Wang D."/>
            <person name="Liang C."/>
        </authorList>
    </citation>
    <scope>NUCLEOTIDE SEQUENCE [LARGE SCALE GENOMIC DNA]</scope>
    <source>
        <strain evidence="2">cv. G1812</strain>
    </source>
</reference>
<evidence type="ECO:0000256" key="1">
    <source>
        <dbReference type="SAM" id="MobiDB-lite"/>
    </source>
</evidence>
<dbReference type="EnsemblPlants" id="TuG1812G0300000672.01.T02">
    <property type="protein sequence ID" value="TuG1812G0300000672.01.T02.cds458901"/>
    <property type="gene ID" value="TuG1812G0300000672.01"/>
</dbReference>
<dbReference type="Gramene" id="TuG1812G0300000672.01.T02">
    <property type="protein sequence ID" value="TuG1812G0300000672.01.T02.cds458901"/>
    <property type="gene ID" value="TuG1812G0300000672.01"/>
</dbReference>
<feature type="region of interest" description="Disordered" evidence="1">
    <location>
        <begin position="56"/>
        <end position="95"/>
    </location>
</feature>
<feature type="compositionally biased region" description="Low complexity" evidence="1">
    <location>
        <begin position="70"/>
        <end position="81"/>
    </location>
</feature>
<sequence length="95" mass="10790">MHEELLTVYMLCLIPLHTNVRNCAHARSNRLHNINKHCNETLIVKDLGRVRLARHRPVMPRTASSSGQSARPVRTARRAAVGSCRAAAHHGRRRR</sequence>
<evidence type="ECO:0000313" key="3">
    <source>
        <dbReference type="Proteomes" id="UP000015106"/>
    </source>
</evidence>
<dbReference type="Proteomes" id="UP000015106">
    <property type="component" value="Chromosome 3"/>
</dbReference>
<evidence type="ECO:0000313" key="2">
    <source>
        <dbReference type="EnsemblPlants" id="TuG1812G0300000672.01.T02.cds458901"/>
    </source>
</evidence>
<accession>A0A8R7PML0</accession>
<organism evidence="2 3">
    <name type="scientific">Triticum urartu</name>
    <name type="common">Red wild einkorn</name>
    <name type="synonym">Crithodium urartu</name>
    <dbReference type="NCBI Taxonomy" id="4572"/>
    <lineage>
        <taxon>Eukaryota</taxon>
        <taxon>Viridiplantae</taxon>
        <taxon>Streptophyta</taxon>
        <taxon>Embryophyta</taxon>
        <taxon>Tracheophyta</taxon>
        <taxon>Spermatophyta</taxon>
        <taxon>Magnoliopsida</taxon>
        <taxon>Liliopsida</taxon>
        <taxon>Poales</taxon>
        <taxon>Poaceae</taxon>
        <taxon>BOP clade</taxon>
        <taxon>Pooideae</taxon>
        <taxon>Triticodae</taxon>
        <taxon>Triticeae</taxon>
        <taxon>Triticinae</taxon>
        <taxon>Triticum</taxon>
    </lineage>
</organism>
<protein>
    <submittedName>
        <fullName evidence="2">Uncharacterized protein</fullName>
    </submittedName>
</protein>
<reference evidence="2" key="3">
    <citation type="submission" date="2022-06" db="UniProtKB">
        <authorList>
            <consortium name="EnsemblPlants"/>
        </authorList>
    </citation>
    <scope>IDENTIFICATION</scope>
</reference>
<keyword evidence="3" id="KW-1185">Reference proteome</keyword>
<name>A0A8R7PML0_TRIUA</name>